<dbReference type="Gene3D" id="1.10.287.70">
    <property type="match status" value="2"/>
</dbReference>
<keyword evidence="9 17" id="KW-1133">Transmembrane helix</keyword>
<comment type="caution">
    <text evidence="21">The sequence shown here is derived from an EMBL/GenBank/DDBJ whole genome shotgun (WGS) entry which is preliminary data.</text>
</comment>
<proteinExistence type="predicted"/>
<keyword evidence="8 15" id="KW-0862">Zinc</keyword>
<feature type="binding site" evidence="15">
    <location>
        <position position="216"/>
    </location>
    <ligand>
        <name>Zn(2+)</name>
        <dbReference type="ChEBI" id="CHEBI:29105"/>
        <note>catalytic</note>
    </ligand>
</feature>
<dbReference type="STRING" id="74557.A0A1V9ZEY5"/>
<evidence type="ECO:0000256" key="15">
    <source>
        <dbReference type="PIRSR" id="PIRSR627057-2"/>
    </source>
</evidence>
<evidence type="ECO:0000256" key="2">
    <source>
        <dbReference type="ARBA" id="ARBA00012336"/>
    </source>
</evidence>
<dbReference type="InterPro" id="IPR027359">
    <property type="entry name" value="Volt_channel_dom_sf"/>
</dbReference>
<feature type="transmembrane region" description="Helical" evidence="17">
    <location>
        <begin position="483"/>
        <end position="503"/>
    </location>
</feature>
<feature type="transmembrane region" description="Helical" evidence="17">
    <location>
        <begin position="616"/>
        <end position="637"/>
    </location>
</feature>
<evidence type="ECO:0000256" key="7">
    <source>
        <dbReference type="ARBA" id="ARBA00022824"/>
    </source>
</evidence>
<evidence type="ECO:0000256" key="16">
    <source>
        <dbReference type="SAM" id="MobiDB-lite"/>
    </source>
</evidence>
<name>A0A1V9ZEY5_9STRA</name>
<evidence type="ECO:0000256" key="9">
    <source>
        <dbReference type="ARBA" id="ARBA00022989"/>
    </source>
</evidence>
<dbReference type="GO" id="GO:0071586">
    <property type="term" value="P:CAAX-box protein processing"/>
    <property type="evidence" value="ECO:0007669"/>
    <property type="project" value="InterPro"/>
</dbReference>
<keyword evidence="11 17" id="KW-0472">Membrane</keyword>
<evidence type="ECO:0000256" key="6">
    <source>
        <dbReference type="ARBA" id="ARBA00022801"/>
    </source>
</evidence>
<evidence type="ECO:0000256" key="14">
    <source>
        <dbReference type="PIRSR" id="PIRSR627057-1"/>
    </source>
</evidence>
<feature type="domain" description="Ion transport" evidence="18">
    <location>
        <begin position="950"/>
        <end position="1186"/>
    </location>
</feature>
<protein>
    <recommendedName>
        <fullName evidence="2">Ste24 endopeptidase</fullName>
        <ecNumber evidence="2">3.4.24.84</ecNumber>
    </recommendedName>
    <alternativeName>
        <fullName evidence="13">Prenyl protein-specific endoprotease 1</fullName>
    </alternativeName>
</protein>
<dbReference type="OrthoDB" id="70273at2759"/>
<feature type="transmembrane region" description="Helical" evidence="17">
    <location>
        <begin position="455"/>
        <end position="476"/>
    </location>
</feature>
<evidence type="ECO:0000256" key="13">
    <source>
        <dbReference type="ARBA" id="ARBA00083451"/>
    </source>
</evidence>
<feature type="transmembrane region" description="Helical" evidence="17">
    <location>
        <begin position="830"/>
        <end position="848"/>
    </location>
</feature>
<dbReference type="PANTHER" id="PTHR10120">
    <property type="entry name" value="CAAX PRENYL PROTEASE 1"/>
    <property type="match status" value="1"/>
</dbReference>
<feature type="compositionally biased region" description="Polar residues" evidence="16">
    <location>
        <begin position="1286"/>
        <end position="1305"/>
    </location>
</feature>
<feature type="transmembrane region" description="Helical" evidence="17">
    <location>
        <begin position="1015"/>
        <end position="1035"/>
    </location>
</feature>
<dbReference type="GO" id="GO:0005216">
    <property type="term" value="F:monoatomic ion channel activity"/>
    <property type="evidence" value="ECO:0007669"/>
    <property type="project" value="InterPro"/>
</dbReference>
<comment type="catalytic activity">
    <reaction evidence="12">
        <text>Hydrolyzes the peptide bond -P2-(S-farnesyl or geranylgeranyl)C-P1'-P2'-P3'-COOH where P1' and P2' are amino acids with aliphatic side chains and P3' is any C-terminal residue.</text>
        <dbReference type="EC" id="3.4.24.84"/>
    </reaction>
</comment>
<sequence>MELDSFVLILAGYMPFMWQLSGRILAHYGYEGEIPQSLMYVILTSIKDLVVQLPFDLYSTFVIEERHGFNKQTLRLFIMDKIKGILIGTAIMLPLLSALIGLIRWGGDNFVFYVWLLMLVFSIIMLTIVPVFIMPLFNKFTPLEEGSLKTRIETLASSLKFPLTKLFVCDGSKRSSHSNAYMYGFFNNKRIVIFDTLLNQVTDDEILAVLGHELGHWKMWHTMQSFIFQQVYIVAMFYTFSRCMHDKDLYASFGFSTSGDLSIMISLTLFTSTIWAPINKALSYLLTYNTRRNEFQADAFAVDLGFGDPLQSGLTKVSLENLANMNPDPLFSALHYSHPPLVERLPAISNRMKKSELSKDIVKIAEEYESTDNVLAAEPVTVQCSVPPRTAEPWRHRMHLIIYGKCKNRRFGMIYHYTILAIIVLDVASLMLETLDGPNHAGTSPDYPSFPSSHAYVGVEVVVTFVLTVDLVLKCVFATSYKVFYSFGAFLDLLCISSLYLLAFKYGNPLDIPEKYDTTIAMIKFLRCFRLIRIIFMMKGINGMIVLSKTLRASIPPLRVTFFFLLTFVMFFATMLFYAQPCYNAATCTFTDIFNAGYFVMVTVATVGYGDQIPDLYNLASILITMVVMIFGTLYLAMPLAIIGIHYETTWVDHDDVRVASGKLIQSTLEAEVATYQRMESTELPASLHNLNVRFLEMCDIVTHVSDLSGSFAASIDASKFLKGQTRKEMNDIMIKLTNSATQAAKLHRALSKIVKPFVPKDYVASSRKAASGSAGRTSSFSKSFVSRAKRALSNMKTQDDNDDNAPRTTLRQRLFLLLERPHSSKQANYVNKFFLAMVILSVLMFYAETTPELQHYGIDSDLCRDALSSYCSSNKNIYNIGCFVRNPNNQSTSEMLDFYCATTSTAPQCYGVGFNYGSNSSSLLCYEIFSDPAKICEIRQCKPGHVPSYDMTLKWVYLEYYFGIVFTAEMLLRLYASRDRARYLRTFGTYIDAIAVAPFYAELFQSYIQGHVPMYAIVPTFPTVLSILPIMKTLRILKLARHFKSTSVLARTARETWNRLLIPMFFLFLGCVSAGAIFYEIERGTACYVGIRCPWWNRELWTKELSANLPYEKMKQIQVNRFSIVTDMLRSSWLSIETFTTVGYGDMKPRTSFGRLFDILAMIFGSFYTAMPLSLVGTQFYLAYRDFLEKQRGQRLNGSLGSVRPRGEISFRKTHRKKMPALISQDDLPVLTQFMSMSRLLNEILQTTARLNSMQARPAALRPNEVPLPPILCSILRKAHNTAEAAQTATRSTRHSLSSETLSQPPRDPHFEAKVLHLDGLLKNVVTSASLCQTILLQFSIIVHKIIVQDHTILPADSPSRVLSSFNSKSEVSRRDSDSVDSSF</sequence>
<feature type="transmembrane region" description="Helical" evidence="17">
    <location>
        <begin position="1160"/>
        <end position="1185"/>
    </location>
</feature>
<comment type="cofactor">
    <cofactor evidence="15">
        <name>Zn(2+)</name>
        <dbReference type="ChEBI" id="CHEBI:29105"/>
    </cofactor>
    <text evidence="15">Binds 1 zinc ion per subunit.</text>
</comment>
<evidence type="ECO:0000256" key="8">
    <source>
        <dbReference type="ARBA" id="ARBA00022833"/>
    </source>
</evidence>
<dbReference type="Pfam" id="PF01435">
    <property type="entry name" value="Peptidase_M48"/>
    <property type="match status" value="1"/>
</dbReference>
<dbReference type="InterPro" id="IPR027057">
    <property type="entry name" value="CAXX_Prtase_1"/>
</dbReference>
<dbReference type="Pfam" id="PF16491">
    <property type="entry name" value="Peptidase_M48_N"/>
    <property type="match status" value="1"/>
</dbReference>
<keyword evidence="3 21" id="KW-0645">Protease</keyword>
<feature type="transmembrane region" description="Helical" evidence="17">
    <location>
        <begin position="38"/>
        <end position="63"/>
    </location>
</feature>
<feature type="transmembrane region" description="Helical" evidence="17">
    <location>
        <begin position="590"/>
        <end position="610"/>
    </location>
</feature>
<feature type="domain" description="Ion transport" evidence="18">
    <location>
        <begin position="414"/>
        <end position="647"/>
    </location>
</feature>
<feature type="binding site" evidence="15">
    <location>
        <position position="294"/>
    </location>
    <ligand>
        <name>Zn(2+)</name>
        <dbReference type="ChEBI" id="CHEBI:29105"/>
        <note>catalytic</note>
    </ligand>
</feature>
<dbReference type="EMBL" id="JNBS01001963">
    <property type="protein sequence ID" value="OQR96559.1"/>
    <property type="molecule type" value="Genomic_DNA"/>
</dbReference>
<evidence type="ECO:0000256" key="5">
    <source>
        <dbReference type="ARBA" id="ARBA00022723"/>
    </source>
</evidence>
<feature type="region of interest" description="Disordered" evidence="16">
    <location>
        <begin position="1286"/>
        <end position="1309"/>
    </location>
</feature>
<evidence type="ECO:0000256" key="10">
    <source>
        <dbReference type="ARBA" id="ARBA00023049"/>
    </source>
</evidence>
<reference evidence="21 22" key="1">
    <citation type="journal article" date="2014" name="Genome Biol. Evol.">
        <title>The secreted proteins of Achlya hypogyna and Thraustotheca clavata identify the ancestral oomycete secretome and reveal gene acquisitions by horizontal gene transfer.</title>
        <authorList>
            <person name="Misner I."/>
            <person name="Blouin N."/>
            <person name="Leonard G."/>
            <person name="Richards T.A."/>
            <person name="Lane C.E."/>
        </authorList>
    </citation>
    <scope>NUCLEOTIDE SEQUENCE [LARGE SCALE GENOMIC DNA]</scope>
    <source>
        <strain evidence="21 22">ATCC 34112</strain>
    </source>
</reference>
<feature type="transmembrane region" description="Helical" evidence="17">
    <location>
        <begin position="414"/>
        <end position="435"/>
    </location>
</feature>
<evidence type="ECO:0000256" key="17">
    <source>
        <dbReference type="SAM" id="Phobius"/>
    </source>
</evidence>
<feature type="domain" description="Peptidase M48" evidence="19">
    <location>
        <begin position="142"/>
        <end position="351"/>
    </location>
</feature>
<evidence type="ECO:0000256" key="4">
    <source>
        <dbReference type="ARBA" id="ARBA00022692"/>
    </source>
</evidence>
<dbReference type="Proteomes" id="UP000243217">
    <property type="component" value="Unassembled WGS sequence"/>
</dbReference>
<keyword evidence="7" id="KW-0256">Endoplasmic reticulum</keyword>
<evidence type="ECO:0000313" key="22">
    <source>
        <dbReference type="Proteomes" id="UP000243217"/>
    </source>
</evidence>
<evidence type="ECO:0000256" key="11">
    <source>
        <dbReference type="ARBA" id="ARBA00023136"/>
    </source>
</evidence>
<feature type="region of interest" description="Disordered" evidence="16">
    <location>
        <begin position="1363"/>
        <end position="1385"/>
    </location>
</feature>
<evidence type="ECO:0000259" key="19">
    <source>
        <dbReference type="Pfam" id="PF01435"/>
    </source>
</evidence>
<dbReference type="GO" id="GO:0046872">
    <property type="term" value="F:metal ion binding"/>
    <property type="evidence" value="ECO:0007669"/>
    <property type="project" value="UniProtKB-KW"/>
</dbReference>
<dbReference type="EC" id="3.4.24.84" evidence="2"/>
<feature type="binding site" evidence="15">
    <location>
        <position position="212"/>
    </location>
    <ligand>
        <name>Zn(2+)</name>
        <dbReference type="ChEBI" id="CHEBI:29105"/>
        <note>catalytic</note>
    </ligand>
</feature>
<feature type="transmembrane region" description="Helical" evidence="17">
    <location>
        <begin position="112"/>
        <end position="133"/>
    </location>
</feature>
<dbReference type="FunFam" id="3.30.2010.10:FF:000002">
    <property type="entry name" value="CAAX prenyl protease"/>
    <property type="match status" value="1"/>
</dbReference>
<keyword evidence="22" id="KW-1185">Reference proteome</keyword>
<evidence type="ECO:0000259" key="20">
    <source>
        <dbReference type="Pfam" id="PF16491"/>
    </source>
</evidence>
<dbReference type="PRINTS" id="PR00169">
    <property type="entry name" value="KCHANNEL"/>
</dbReference>
<comment type="subcellular location">
    <subcellularLocation>
        <location evidence="1">Endoplasmic reticulum membrane</location>
        <topology evidence="1">Multi-pass membrane protein</topology>
    </subcellularLocation>
</comment>
<keyword evidence="5 15" id="KW-0479">Metal-binding</keyword>
<feature type="transmembrane region" description="Helical" evidence="17">
    <location>
        <begin position="1061"/>
        <end position="1080"/>
    </location>
</feature>
<feature type="transmembrane region" description="Helical" evidence="17">
    <location>
        <begin position="956"/>
        <end position="976"/>
    </location>
</feature>
<evidence type="ECO:0000256" key="1">
    <source>
        <dbReference type="ARBA" id="ARBA00004477"/>
    </source>
</evidence>
<evidence type="ECO:0000256" key="3">
    <source>
        <dbReference type="ARBA" id="ARBA00022670"/>
    </source>
</evidence>
<feature type="transmembrane region" description="Helical" evidence="17">
    <location>
        <begin position="225"/>
        <end position="241"/>
    </location>
</feature>
<feature type="active site" description="Proton donor" evidence="14">
    <location>
        <position position="298"/>
    </location>
</feature>
<dbReference type="InterPro" id="IPR005821">
    <property type="entry name" value="Ion_trans_dom"/>
</dbReference>
<dbReference type="Gene3D" id="1.20.120.350">
    <property type="entry name" value="Voltage-gated potassium channels. Chain C"/>
    <property type="match status" value="2"/>
</dbReference>
<dbReference type="GO" id="GO:0005789">
    <property type="term" value="C:endoplasmic reticulum membrane"/>
    <property type="evidence" value="ECO:0007669"/>
    <property type="project" value="UniProtKB-SubCell"/>
</dbReference>
<dbReference type="SUPFAM" id="SSF81324">
    <property type="entry name" value="Voltage-gated potassium channels"/>
    <property type="match status" value="2"/>
</dbReference>
<accession>A0A1V9ZEY5</accession>
<keyword evidence="4 17" id="KW-0812">Transmembrane</keyword>
<dbReference type="Pfam" id="PF00520">
    <property type="entry name" value="Ion_trans"/>
    <property type="match status" value="2"/>
</dbReference>
<dbReference type="CDD" id="cd07343">
    <property type="entry name" value="M48A_Zmpste24p_like"/>
    <property type="match status" value="1"/>
</dbReference>
<feature type="transmembrane region" description="Helical" evidence="17">
    <location>
        <begin position="7"/>
        <end position="26"/>
    </location>
</feature>
<evidence type="ECO:0000256" key="12">
    <source>
        <dbReference type="ARBA" id="ARBA00044456"/>
    </source>
</evidence>
<dbReference type="GO" id="GO:0004222">
    <property type="term" value="F:metalloendopeptidase activity"/>
    <property type="evidence" value="ECO:0007669"/>
    <property type="project" value="InterPro"/>
</dbReference>
<evidence type="ECO:0000259" key="18">
    <source>
        <dbReference type="Pfam" id="PF00520"/>
    </source>
</evidence>
<keyword evidence="6" id="KW-0378">Hydrolase</keyword>
<feature type="transmembrane region" description="Helical" evidence="17">
    <location>
        <begin position="84"/>
        <end position="106"/>
    </location>
</feature>
<feature type="transmembrane region" description="Helical" evidence="17">
    <location>
        <begin position="988"/>
        <end position="1009"/>
    </location>
</feature>
<feature type="domain" description="CAAX prenyl protease 1 N-terminal" evidence="20">
    <location>
        <begin position="6"/>
        <end position="139"/>
    </location>
</feature>
<feature type="transmembrane region" description="Helical" evidence="17">
    <location>
        <begin position="261"/>
        <end position="282"/>
    </location>
</feature>
<keyword evidence="10" id="KW-0482">Metalloprotease</keyword>
<evidence type="ECO:0000313" key="21">
    <source>
        <dbReference type="EMBL" id="OQR96559.1"/>
    </source>
</evidence>
<gene>
    <name evidence="21" type="ORF">THRCLA_07247</name>
</gene>
<dbReference type="InterPro" id="IPR032456">
    <property type="entry name" value="Peptidase_M48_N"/>
</dbReference>
<dbReference type="InterPro" id="IPR001915">
    <property type="entry name" value="Peptidase_M48"/>
</dbReference>
<organism evidence="21 22">
    <name type="scientific">Thraustotheca clavata</name>
    <dbReference type="NCBI Taxonomy" id="74557"/>
    <lineage>
        <taxon>Eukaryota</taxon>
        <taxon>Sar</taxon>
        <taxon>Stramenopiles</taxon>
        <taxon>Oomycota</taxon>
        <taxon>Saprolegniomycetes</taxon>
        <taxon>Saprolegniales</taxon>
        <taxon>Achlyaceae</taxon>
        <taxon>Thraustotheca</taxon>
    </lineage>
</organism>
<dbReference type="Gene3D" id="3.30.2010.10">
    <property type="entry name" value="Metalloproteases ('zincins'), catalytic domain"/>
    <property type="match status" value="1"/>
</dbReference>
<feature type="active site" evidence="14">
    <location>
        <position position="213"/>
    </location>
</feature>
<feature type="transmembrane region" description="Helical" evidence="17">
    <location>
        <begin position="560"/>
        <end position="578"/>
    </location>
</feature>